<evidence type="ECO:0000313" key="9">
    <source>
        <dbReference type="EMBL" id="OIQ69099.1"/>
    </source>
</evidence>
<evidence type="ECO:0000256" key="6">
    <source>
        <dbReference type="ARBA" id="ARBA00022927"/>
    </source>
</evidence>
<reference evidence="9" key="1">
    <citation type="submission" date="2016-10" db="EMBL/GenBank/DDBJ databases">
        <title>Sequence of Gallionella enrichment culture.</title>
        <authorList>
            <person name="Poehlein A."/>
            <person name="Muehling M."/>
            <person name="Daniel R."/>
        </authorList>
    </citation>
    <scope>NUCLEOTIDE SEQUENCE</scope>
</reference>
<proteinExistence type="predicted"/>
<dbReference type="GO" id="GO:0009288">
    <property type="term" value="C:bacterial-type flagellum"/>
    <property type="evidence" value="ECO:0007669"/>
    <property type="project" value="InterPro"/>
</dbReference>
<evidence type="ECO:0000256" key="7">
    <source>
        <dbReference type="ARBA" id="ARBA00023136"/>
    </source>
</evidence>
<accession>A0A1J5PUZ3</accession>
<dbReference type="InterPro" id="IPR012823">
    <property type="entry name" value="Flagell_FliJ"/>
</dbReference>
<dbReference type="EMBL" id="MLJW01004919">
    <property type="protein sequence ID" value="OIQ69099.1"/>
    <property type="molecule type" value="Genomic_DNA"/>
</dbReference>
<keyword evidence="7" id="KW-0472">Membrane</keyword>
<dbReference type="InterPro" id="IPR053716">
    <property type="entry name" value="Flag_assembly_chemotaxis_eff"/>
</dbReference>
<evidence type="ECO:0000256" key="5">
    <source>
        <dbReference type="ARBA" id="ARBA00022795"/>
    </source>
</evidence>
<dbReference type="InterPro" id="IPR052570">
    <property type="entry name" value="FliJ"/>
</dbReference>
<dbReference type="Pfam" id="PF02050">
    <property type="entry name" value="FliJ"/>
    <property type="match status" value="1"/>
</dbReference>
<keyword evidence="9" id="KW-0282">Flagellum</keyword>
<evidence type="ECO:0000256" key="2">
    <source>
        <dbReference type="ARBA" id="ARBA00022448"/>
    </source>
</evidence>
<comment type="caution">
    <text evidence="9">The sequence shown here is derived from an EMBL/GenBank/DDBJ whole genome shotgun (WGS) entry which is preliminary data.</text>
</comment>
<keyword evidence="4" id="KW-0145">Chemotaxis</keyword>
<dbReference type="AlphaFoldDB" id="A0A1J5PUZ3"/>
<dbReference type="NCBIfam" id="TIGR02473">
    <property type="entry name" value="flagell_FliJ"/>
    <property type="match status" value="1"/>
</dbReference>
<organism evidence="9">
    <name type="scientific">mine drainage metagenome</name>
    <dbReference type="NCBI Taxonomy" id="410659"/>
    <lineage>
        <taxon>unclassified sequences</taxon>
        <taxon>metagenomes</taxon>
        <taxon>ecological metagenomes</taxon>
    </lineage>
</organism>
<keyword evidence="2" id="KW-0813">Transport</keyword>
<dbReference type="GO" id="GO:0006935">
    <property type="term" value="P:chemotaxis"/>
    <property type="evidence" value="ECO:0007669"/>
    <property type="project" value="UniProtKB-KW"/>
</dbReference>
<gene>
    <name evidence="9" type="ORF">GALL_493010</name>
</gene>
<name>A0A1J5PUZ3_9ZZZZ</name>
<protein>
    <submittedName>
        <fullName evidence="9">Flagellar biosynthesis chaperone</fullName>
    </submittedName>
</protein>
<keyword evidence="8" id="KW-1006">Bacterial flagellum protein export</keyword>
<evidence type="ECO:0000256" key="3">
    <source>
        <dbReference type="ARBA" id="ARBA00022475"/>
    </source>
</evidence>
<evidence type="ECO:0000256" key="8">
    <source>
        <dbReference type="ARBA" id="ARBA00023225"/>
    </source>
</evidence>
<keyword evidence="5" id="KW-1005">Bacterial flagellum biogenesis</keyword>
<keyword evidence="9" id="KW-0969">Cilium</keyword>
<keyword evidence="3" id="KW-1003">Cell membrane</keyword>
<dbReference type="GO" id="GO:0015031">
    <property type="term" value="P:protein transport"/>
    <property type="evidence" value="ECO:0007669"/>
    <property type="project" value="UniProtKB-KW"/>
</dbReference>
<evidence type="ECO:0000256" key="4">
    <source>
        <dbReference type="ARBA" id="ARBA00022500"/>
    </source>
</evidence>
<keyword evidence="9" id="KW-0966">Cell projection</keyword>
<comment type="subcellular location">
    <subcellularLocation>
        <location evidence="1">Cell membrane</location>
        <topology evidence="1">Peripheral membrane protein</topology>
        <orientation evidence="1">Cytoplasmic side</orientation>
    </subcellularLocation>
</comment>
<dbReference type="PANTHER" id="PTHR38786:SF1">
    <property type="entry name" value="FLAGELLAR FLIJ PROTEIN"/>
    <property type="match status" value="1"/>
</dbReference>
<sequence length="163" mass="18302">MTYNTALTPQRLETLQALHNQASEASQKIGLSAGKQQEALRQAQAKLEQLHRYAAQYREQMQTLGNAGTAWSQVRDLRGFIDRIDAGITAQQAEIAGAQRALADLTAQWTAARQREKAFEVLIDQHQAQKRQGQKASALKNLQEWAVRRASQFLPSSQQRSDF</sequence>
<dbReference type="PANTHER" id="PTHR38786">
    <property type="entry name" value="FLAGELLAR FLIJ PROTEIN"/>
    <property type="match status" value="1"/>
</dbReference>
<dbReference type="Gene3D" id="1.10.287.1700">
    <property type="match status" value="1"/>
</dbReference>
<evidence type="ECO:0000256" key="1">
    <source>
        <dbReference type="ARBA" id="ARBA00004413"/>
    </source>
</evidence>
<dbReference type="GO" id="GO:0044781">
    <property type="term" value="P:bacterial-type flagellum organization"/>
    <property type="evidence" value="ECO:0007669"/>
    <property type="project" value="UniProtKB-KW"/>
</dbReference>
<keyword evidence="6" id="KW-0653">Protein transport</keyword>
<dbReference type="GO" id="GO:0071973">
    <property type="term" value="P:bacterial-type flagellum-dependent cell motility"/>
    <property type="evidence" value="ECO:0007669"/>
    <property type="project" value="InterPro"/>
</dbReference>
<dbReference type="GO" id="GO:0005886">
    <property type="term" value="C:plasma membrane"/>
    <property type="evidence" value="ECO:0007669"/>
    <property type="project" value="UniProtKB-SubCell"/>
</dbReference>